<evidence type="ECO:0000313" key="3">
    <source>
        <dbReference type="Proteomes" id="UP001156389"/>
    </source>
</evidence>
<dbReference type="PANTHER" id="PTHR43792:SF1">
    <property type="entry name" value="N-ACETYLTRANSFERASE DOMAIN-CONTAINING PROTEIN"/>
    <property type="match status" value="1"/>
</dbReference>
<sequence>MTFPVVTSRRLVLRPFTEEDLDALYETQRREDVTRYLLWNARSREETREALTRRLTQTDLKKEGDNLAIAVEHRESGALLGDFNLAWLSAELGRAEIGFVMHPDHSGHGYATEAGREVLRLGFETYGFHRIIGLCNGDNSSSMRLMERLGMRREAYFVQGEMLKGVRADLAVYAMLGEEWAHGDDRA</sequence>
<dbReference type="InterPro" id="IPR000182">
    <property type="entry name" value="GNAT_dom"/>
</dbReference>
<accession>A0ABT2JV23</accession>
<dbReference type="RefSeq" id="WP_260219084.1">
    <property type="nucleotide sequence ID" value="NZ_JAJAGO010000008.1"/>
</dbReference>
<dbReference type="InterPro" id="IPR016181">
    <property type="entry name" value="Acyl_CoA_acyltransferase"/>
</dbReference>
<evidence type="ECO:0000259" key="1">
    <source>
        <dbReference type="PROSITE" id="PS51186"/>
    </source>
</evidence>
<gene>
    <name evidence="2" type="ORF">LHJ74_17905</name>
</gene>
<reference evidence="2 3" key="1">
    <citation type="submission" date="2021-10" db="EMBL/GenBank/DDBJ databases">
        <title>Streptomyces gossypii sp. nov., isolated from soil collected from cotton field.</title>
        <authorList>
            <person name="Ge X."/>
            <person name="Chen X."/>
            <person name="Liu W."/>
        </authorList>
    </citation>
    <scope>NUCLEOTIDE SEQUENCE [LARGE SCALE GENOMIC DNA]</scope>
    <source>
        <strain evidence="2 3">N2-109</strain>
    </source>
</reference>
<dbReference type="InterPro" id="IPR051531">
    <property type="entry name" value="N-acetyltransferase"/>
</dbReference>
<dbReference type="EMBL" id="JAJAGO010000008">
    <property type="protein sequence ID" value="MCT2591748.1"/>
    <property type="molecule type" value="Genomic_DNA"/>
</dbReference>
<proteinExistence type="predicted"/>
<name>A0ABT2JV23_9ACTN</name>
<keyword evidence="3" id="KW-1185">Reference proteome</keyword>
<evidence type="ECO:0000313" key="2">
    <source>
        <dbReference type="EMBL" id="MCT2591748.1"/>
    </source>
</evidence>
<comment type="caution">
    <text evidence="2">The sequence shown here is derived from an EMBL/GenBank/DDBJ whole genome shotgun (WGS) entry which is preliminary data.</text>
</comment>
<feature type="domain" description="N-acetyltransferase" evidence="1">
    <location>
        <begin position="11"/>
        <end position="173"/>
    </location>
</feature>
<dbReference type="Gene3D" id="3.40.630.30">
    <property type="match status" value="1"/>
</dbReference>
<protein>
    <submittedName>
        <fullName evidence="2">GNAT family N-acetyltransferase</fullName>
    </submittedName>
</protein>
<dbReference type="Pfam" id="PF13302">
    <property type="entry name" value="Acetyltransf_3"/>
    <property type="match status" value="1"/>
</dbReference>
<dbReference type="PANTHER" id="PTHR43792">
    <property type="entry name" value="GNAT FAMILY, PUTATIVE (AFU_ORTHOLOGUE AFUA_3G00765)-RELATED-RELATED"/>
    <property type="match status" value="1"/>
</dbReference>
<organism evidence="2 3">
    <name type="scientific">Streptomyces gossypii</name>
    <dbReference type="NCBI Taxonomy" id="2883101"/>
    <lineage>
        <taxon>Bacteria</taxon>
        <taxon>Bacillati</taxon>
        <taxon>Actinomycetota</taxon>
        <taxon>Actinomycetes</taxon>
        <taxon>Kitasatosporales</taxon>
        <taxon>Streptomycetaceae</taxon>
        <taxon>Streptomyces</taxon>
    </lineage>
</organism>
<dbReference type="PROSITE" id="PS51186">
    <property type="entry name" value="GNAT"/>
    <property type="match status" value="1"/>
</dbReference>
<dbReference type="Proteomes" id="UP001156389">
    <property type="component" value="Unassembled WGS sequence"/>
</dbReference>
<dbReference type="SUPFAM" id="SSF55729">
    <property type="entry name" value="Acyl-CoA N-acyltransferases (Nat)"/>
    <property type="match status" value="1"/>
</dbReference>